<protein>
    <recommendedName>
        <fullName evidence="2">G domain-containing protein</fullName>
    </recommendedName>
</protein>
<feature type="domain" description="G" evidence="2">
    <location>
        <begin position="46"/>
        <end position="109"/>
    </location>
</feature>
<dbReference type="InterPro" id="IPR027417">
    <property type="entry name" value="P-loop_NTPase"/>
</dbReference>
<dbReference type="CDD" id="cd00882">
    <property type="entry name" value="Ras_like_GTPase"/>
    <property type="match status" value="1"/>
</dbReference>
<evidence type="ECO:0000259" key="2">
    <source>
        <dbReference type="Pfam" id="PF01926"/>
    </source>
</evidence>
<proteinExistence type="predicted"/>
<evidence type="ECO:0000256" key="1">
    <source>
        <dbReference type="SAM" id="MobiDB-lite"/>
    </source>
</evidence>
<comment type="caution">
    <text evidence="3">The sequence shown here is derived from an EMBL/GenBank/DDBJ whole genome shotgun (WGS) entry which is preliminary data.</text>
</comment>
<accession>A0A401GQQ5</accession>
<feature type="region of interest" description="Disordered" evidence="1">
    <location>
        <begin position="1"/>
        <end position="21"/>
    </location>
</feature>
<dbReference type="Pfam" id="PF01926">
    <property type="entry name" value="MMR_HSR1"/>
    <property type="match status" value="1"/>
</dbReference>
<dbReference type="OrthoDB" id="8954335at2759"/>
<dbReference type="RefSeq" id="XP_027615470.1">
    <property type="nucleotide sequence ID" value="XM_027759669.1"/>
</dbReference>
<dbReference type="GeneID" id="38781474"/>
<name>A0A401GQQ5_9APHY</name>
<dbReference type="EMBL" id="BFAD01000006">
    <property type="protein sequence ID" value="GBE84557.1"/>
    <property type="molecule type" value="Genomic_DNA"/>
</dbReference>
<evidence type="ECO:0000313" key="3">
    <source>
        <dbReference type="EMBL" id="GBE84557.1"/>
    </source>
</evidence>
<keyword evidence="4" id="KW-1185">Reference proteome</keyword>
<dbReference type="AlphaFoldDB" id="A0A401GQQ5"/>
<dbReference type="GO" id="GO:0005525">
    <property type="term" value="F:GTP binding"/>
    <property type="evidence" value="ECO:0007669"/>
    <property type="project" value="InterPro"/>
</dbReference>
<evidence type="ECO:0000313" key="4">
    <source>
        <dbReference type="Proteomes" id="UP000287166"/>
    </source>
</evidence>
<dbReference type="InParanoid" id="A0A401GQQ5"/>
<dbReference type="Proteomes" id="UP000287166">
    <property type="component" value="Unassembled WGS sequence"/>
</dbReference>
<organism evidence="3 4">
    <name type="scientific">Sparassis crispa</name>
    <dbReference type="NCBI Taxonomy" id="139825"/>
    <lineage>
        <taxon>Eukaryota</taxon>
        <taxon>Fungi</taxon>
        <taxon>Dikarya</taxon>
        <taxon>Basidiomycota</taxon>
        <taxon>Agaricomycotina</taxon>
        <taxon>Agaricomycetes</taxon>
        <taxon>Polyporales</taxon>
        <taxon>Sparassidaceae</taxon>
        <taxon>Sparassis</taxon>
    </lineage>
</organism>
<gene>
    <name evidence="3" type="ORF">SCP_0605360</name>
</gene>
<dbReference type="STRING" id="139825.A0A401GQQ5"/>
<dbReference type="Gene3D" id="3.40.50.300">
    <property type="entry name" value="P-loop containing nucleotide triphosphate hydrolases"/>
    <property type="match status" value="1"/>
</dbReference>
<dbReference type="InterPro" id="IPR006073">
    <property type="entry name" value="GTP-bd"/>
</dbReference>
<dbReference type="SUPFAM" id="SSF52540">
    <property type="entry name" value="P-loop containing nucleoside triphosphate hydrolases"/>
    <property type="match status" value="1"/>
</dbReference>
<reference evidence="3 4" key="1">
    <citation type="journal article" date="2018" name="Sci. Rep.">
        <title>Genome sequence of the cauliflower mushroom Sparassis crispa (Hanabiratake) and its association with beneficial usage.</title>
        <authorList>
            <person name="Kiyama R."/>
            <person name="Furutani Y."/>
            <person name="Kawaguchi K."/>
            <person name="Nakanishi T."/>
        </authorList>
    </citation>
    <scope>NUCLEOTIDE SEQUENCE [LARGE SCALE GENOMIC DNA]</scope>
</reference>
<sequence length="322" mass="35786">MERDAPHKSRSRSLRAAPLLSPSNNDMFSKIQKITVSNISPGDSVVAVMGVTGTGKSTFVNTATAGDVVQVGHMLKACTSKIVAYRCLHPQDGHPVVFIDTPSFDDTTKSETDILNMLAEWLSKIQKKGMKLAGIIYLHRISDNRGPLGTPHRNVHAFRQLCGDKSMQKVILATTMWETQKAEVAEDREKHLQATYWKQMLDGGSATSRFYNSFNSAWSVVDALLSEHWIPDPRLLQEELADLEARLSTTSDGVALYNSLQEVYEDATRLCQNTLEAAELNTDLAAIAKRMRGMLGSLGQLHVPLGRHSLMFFTYRSYNQPC</sequence>